<evidence type="ECO:0000256" key="4">
    <source>
        <dbReference type="ARBA" id="ARBA00014846"/>
    </source>
</evidence>
<evidence type="ECO:0000256" key="6">
    <source>
        <dbReference type="ARBA" id="ARBA00022741"/>
    </source>
</evidence>
<comment type="function">
    <text evidence="1">Has kinase activity and phosphorylates inositol-1,3,4,5,6-pentakisphosphate (Ins(1,3,4,5,6)P5) to produce 1,2,3,4,5,6-hexakisphosphate (InsP6), also known as phytate.</text>
</comment>
<evidence type="ECO:0000256" key="1">
    <source>
        <dbReference type="ARBA" id="ARBA00003979"/>
    </source>
</evidence>
<dbReference type="PANTHER" id="PTHR14456">
    <property type="entry name" value="INOSITOL POLYPHOSPHATE KINASE 1"/>
    <property type="match status" value="1"/>
</dbReference>
<evidence type="ECO:0000313" key="12">
    <source>
        <dbReference type="Proteomes" id="UP000272025"/>
    </source>
</evidence>
<comment type="function">
    <text evidence="9">Phosphorylates Ins(1,3,4,5,6)P5 at position 2 to form Ins(1,2,3,4,5,6)P6 (InsP6 or phytate).</text>
</comment>
<dbReference type="AlphaFoldDB" id="A0A3N2PUZ3"/>
<dbReference type="PANTHER" id="PTHR14456:SF2">
    <property type="entry name" value="INOSITOL-PENTAKISPHOSPHATE 2-KINASE"/>
    <property type="match status" value="1"/>
</dbReference>
<feature type="compositionally biased region" description="Polar residues" evidence="10">
    <location>
        <begin position="235"/>
        <end position="244"/>
    </location>
</feature>
<evidence type="ECO:0000256" key="8">
    <source>
        <dbReference type="ARBA" id="ARBA00022840"/>
    </source>
</evidence>
<keyword evidence="12" id="KW-1185">Reference proteome</keyword>
<reference evidence="11 12" key="1">
    <citation type="journal article" date="2018" name="Mol. Ecol.">
        <title>The obligate alkalophilic soda-lake fungus Sodiomyces alkalinus has shifted to a protein diet.</title>
        <authorList>
            <person name="Grum-Grzhimaylo A.A."/>
            <person name="Falkoski D.L."/>
            <person name="van den Heuvel J."/>
            <person name="Valero-Jimenez C.A."/>
            <person name="Min B."/>
            <person name="Choi I.G."/>
            <person name="Lipzen A."/>
            <person name="Daum C.G."/>
            <person name="Aanen D.K."/>
            <person name="Tsang A."/>
            <person name="Henrissat B."/>
            <person name="Bilanenko E.N."/>
            <person name="de Vries R.P."/>
            <person name="van Kan J.A.L."/>
            <person name="Grigoriev I.V."/>
            <person name="Debets A.J.M."/>
        </authorList>
    </citation>
    <scope>NUCLEOTIDE SEQUENCE [LARGE SCALE GENOMIC DNA]</scope>
    <source>
        <strain evidence="11 12">F11</strain>
    </source>
</reference>
<dbReference type="GO" id="GO:0035299">
    <property type="term" value="F:inositol-1,3,4,5,6-pentakisphosphate 2-kinase activity"/>
    <property type="evidence" value="ECO:0007669"/>
    <property type="project" value="UniProtKB-EC"/>
</dbReference>
<keyword evidence="8 9" id="KW-0067">ATP-binding</keyword>
<evidence type="ECO:0000256" key="2">
    <source>
        <dbReference type="ARBA" id="ARBA00008305"/>
    </source>
</evidence>
<dbReference type="STRING" id="1314773.A0A3N2PUZ3"/>
<name>A0A3N2PUZ3_SODAK</name>
<keyword evidence="5 9" id="KW-0808">Transferase</keyword>
<organism evidence="11 12">
    <name type="scientific">Sodiomyces alkalinus (strain CBS 110278 / VKM F-3762 / F11)</name>
    <name type="common">Alkaliphilic filamentous fungus</name>
    <dbReference type="NCBI Taxonomy" id="1314773"/>
    <lineage>
        <taxon>Eukaryota</taxon>
        <taxon>Fungi</taxon>
        <taxon>Dikarya</taxon>
        <taxon>Ascomycota</taxon>
        <taxon>Pezizomycotina</taxon>
        <taxon>Sordariomycetes</taxon>
        <taxon>Hypocreomycetidae</taxon>
        <taxon>Glomerellales</taxon>
        <taxon>Plectosphaerellaceae</taxon>
        <taxon>Sodiomyces</taxon>
    </lineage>
</organism>
<dbReference type="RefSeq" id="XP_028466129.1">
    <property type="nucleotide sequence ID" value="XM_028612953.1"/>
</dbReference>
<dbReference type="EMBL" id="ML119056">
    <property type="protein sequence ID" value="ROT38323.1"/>
    <property type="molecule type" value="Genomic_DNA"/>
</dbReference>
<dbReference type="OrthoDB" id="272370at2759"/>
<dbReference type="Proteomes" id="UP000272025">
    <property type="component" value="Unassembled WGS sequence"/>
</dbReference>
<accession>A0A3N2PUZ3</accession>
<comment type="catalytic activity">
    <reaction evidence="9">
        <text>1D-myo-inositol 1,3,4,5,6-pentakisphosphate + ATP = 1D-myo-inositol hexakisphosphate + ADP + H(+)</text>
        <dbReference type="Rhea" id="RHEA:20313"/>
        <dbReference type="ChEBI" id="CHEBI:15378"/>
        <dbReference type="ChEBI" id="CHEBI:30616"/>
        <dbReference type="ChEBI" id="CHEBI:57733"/>
        <dbReference type="ChEBI" id="CHEBI:58130"/>
        <dbReference type="ChEBI" id="CHEBI:456216"/>
        <dbReference type="EC" id="2.7.1.158"/>
    </reaction>
</comment>
<gene>
    <name evidence="11" type="ORF">SODALDRAFT_340474</name>
</gene>
<evidence type="ECO:0000256" key="9">
    <source>
        <dbReference type="RuleBase" id="RU364126"/>
    </source>
</evidence>
<evidence type="ECO:0000256" key="3">
    <source>
        <dbReference type="ARBA" id="ARBA00012023"/>
    </source>
</evidence>
<evidence type="ECO:0000313" key="11">
    <source>
        <dbReference type="EMBL" id="ROT38323.1"/>
    </source>
</evidence>
<dbReference type="InterPro" id="IPR009286">
    <property type="entry name" value="Ins_P5_2-kin"/>
</dbReference>
<evidence type="ECO:0000256" key="5">
    <source>
        <dbReference type="ARBA" id="ARBA00022679"/>
    </source>
</evidence>
<proteinExistence type="inferred from homology"/>
<dbReference type="GO" id="GO:0032958">
    <property type="term" value="P:inositol phosphate biosynthetic process"/>
    <property type="evidence" value="ECO:0007669"/>
    <property type="project" value="TreeGrafter"/>
</dbReference>
<feature type="region of interest" description="Disordered" evidence="10">
    <location>
        <begin position="225"/>
        <end position="272"/>
    </location>
</feature>
<dbReference type="GO" id="GO:0005524">
    <property type="term" value="F:ATP binding"/>
    <property type="evidence" value="ECO:0007669"/>
    <property type="project" value="UniProtKB-KW"/>
</dbReference>
<dbReference type="GO" id="GO:0005634">
    <property type="term" value="C:nucleus"/>
    <property type="evidence" value="ECO:0007669"/>
    <property type="project" value="TreeGrafter"/>
</dbReference>
<protein>
    <recommendedName>
        <fullName evidence="4 9">Inositol-pentakisphosphate 2-kinase</fullName>
        <ecNumber evidence="3 9">2.7.1.158</ecNumber>
    </recommendedName>
</protein>
<feature type="region of interest" description="Disordered" evidence="10">
    <location>
        <begin position="120"/>
        <end position="140"/>
    </location>
</feature>
<dbReference type="EC" id="2.7.1.158" evidence="3 9"/>
<sequence>MHPHQKPPGTLRLGDKWLKFVGEGAANTIWAVHFVEDSGGDTFTRDLRPLCQGYLLRILKALSDGSDSHFTAKDQLAFFENTVLPAFGNQRSLFVDQKLVHLRQDVIDECNLLLTQMDENQKASTQDQPLPHPHLPSRTRKFVGTRVGPAGWHMLTEDMRPRGPLERFAEIKPKWLAQSPAAPSTALLCRNCAVATQRFTEAPEGQKPSKSDPAKYGCPLRLVAGPGPAPENHITHNGNGLPAQNGNGNGNHVSNGHAEKNGTNGSKKKDDDDWKAHAERIFRGQDPRDSHFLFWSIRQHHLLPHLRNLQNRLAGPGCADAFWASSRDDPDPDLLLSMTLRDCSLFFRYEARPHGALRMLDFKLADLDRKVAAKVPRWQDTERQLVEGGWYEGKQKQAQAGSGEMFLPRCYLREVQEAGSEPDFDAIPVDMTKLKDVSSLGLP</sequence>
<keyword evidence="7 9" id="KW-0418">Kinase</keyword>
<dbReference type="Pfam" id="PF06090">
    <property type="entry name" value="Ins_P5_2-kin"/>
    <property type="match status" value="1"/>
</dbReference>
<dbReference type="GeneID" id="39581431"/>
<evidence type="ECO:0000256" key="7">
    <source>
        <dbReference type="ARBA" id="ARBA00022777"/>
    </source>
</evidence>
<keyword evidence="6 9" id="KW-0547">Nucleotide-binding</keyword>
<evidence type="ECO:0000256" key="10">
    <source>
        <dbReference type="SAM" id="MobiDB-lite"/>
    </source>
</evidence>
<comment type="domain">
    <text evidence="9">The EXKPK motif is conserved in inositol-pentakisphosphate 2-kinases of both family 1 and 2.</text>
</comment>
<comment type="similarity">
    <text evidence="2">Belongs to the IPK1 type 1 family.</text>
</comment>